<keyword evidence="2" id="KW-0053">Apoptosis</keyword>
<name>A0A815YCC1_9BILA</name>
<dbReference type="InterPro" id="IPR012227">
    <property type="entry name" value="TNF_rcpt-assoc_TRAF_met"/>
</dbReference>
<dbReference type="SMART" id="SM00061">
    <property type="entry name" value="MATH"/>
    <property type="match status" value="1"/>
</dbReference>
<evidence type="ECO:0000313" key="9">
    <source>
        <dbReference type="Proteomes" id="UP000663829"/>
    </source>
</evidence>
<dbReference type="Proteomes" id="UP000681722">
    <property type="component" value="Unassembled WGS sequence"/>
</dbReference>
<organism evidence="7 9">
    <name type="scientific">Didymodactylos carnosus</name>
    <dbReference type="NCBI Taxonomy" id="1234261"/>
    <lineage>
        <taxon>Eukaryota</taxon>
        <taxon>Metazoa</taxon>
        <taxon>Spiralia</taxon>
        <taxon>Gnathifera</taxon>
        <taxon>Rotifera</taxon>
        <taxon>Eurotatoria</taxon>
        <taxon>Bdelloidea</taxon>
        <taxon>Philodinida</taxon>
        <taxon>Philodinidae</taxon>
        <taxon>Didymodactylos</taxon>
    </lineage>
</organism>
<dbReference type="AlphaFoldDB" id="A0A815YCC1"/>
<reference evidence="7" key="1">
    <citation type="submission" date="2021-02" db="EMBL/GenBank/DDBJ databases">
        <authorList>
            <person name="Nowell W R."/>
        </authorList>
    </citation>
    <scope>NUCLEOTIDE SEQUENCE</scope>
</reference>
<evidence type="ECO:0000256" key="2">
    <source>
        <dbReference type="ARBA" id="ARBA00022703"/>
    </source>
</evidence>
<keyword evidence="1" id="KW-1017">Isopeptide bond</keyword>
<dbReference type="GO" id="GO:0005164">
    <property type="term" value="F:tumor necrosis factor receptor binding"/>
    <property type="evidence" value="ECO:0007669"/>
    <property type="project" value="TreeGrafter"/>
</dbReference>
<protein>
    <recommendedName>
        <fullName evidence="6">MATH domain-containing protein</fullName>
    </recommendedName>
</protein>
<dbReference type="EMBL" id="CAJNOQ010029627">
    <property type="protein sequence ID" value="CAF1569728.1"/>
    <property type="molecule type" value="Genomic_DNA"/>
</dbReference>
<keyword evidence="3" id="KW-0832">Ubl conjugation</keyword>
<feature type="domain" description="MATH" evidence="6">
    <location>
        <begin position="228"/>
        <end position="375"/>
    </location>
</feature>
<gene>
    <name evidence="7" type="ORF">GPM918_LOCUS40316</name>
    <name evidence="8" type="ORF">SRO942_LOCUS41252</name>
</gene>
<dbReference type="InterPro" id="IPR008974">
    <property type="entry name" value="TRAF-like"/>
</dbReference>
<dbReference type="Gene3D" id="2.60.210.10">
    <property type="entry name" value="Apoptosis, Tumor Necrosis Factor Receptor Associated Protein 2, Chain A"/>
    <property type="match status" value="1"/>
</dbReference>
<sequence>DHLDQYHSNIKCKYCHELFPSSGQLNNHEIPCSKEELHCPLAKYGCADQTTRGEFALHLLREPHQRALVSACTEIQTQTELLARSTQATTVVTDPHSLNVIKQEEVEPQNMELGMMDSRSFSSTSNIIPQSASHTDDLFRESKKCSDTLVILNESIQRLSEDTSRLNTDSQRLNQLLQSAQKEIKEIKLSVDETDTYLTGLAPNQEILQQELSSIKEKVDDIEYVFIDGSLTWKVTNVSEKMADAQSERQTSIYSPPFYSSLHGYKMRVRLYLHGDGNARRTHMSLFFVLMRGDYDAILKWPFSHKVTFCLFDQSGQNRHVIDSFRPDTKSNSFQRPRSEMNIASGIPKFFPLPMIQQDDNNYVKEDTMFIKVIVDFAELPKMILPFALSLNPGLPLHVQQHLIQTEIQKRQQATLTSSASTTAAASSCG</sequence>
<evidence type="ECO:0000256" key="4">
    <source>
        <dbReference type="ARBA" id="ARBA00023054"/>
    </source>
</evidence>
<evidence type="ECO:0000259" key="6">
    <source>
        <dbReference type="PROSITE" id="PS50144"/>
    </source>
</evidence>
<dbReference type="GO" id="GO:0007165">
    <property type="term" value="P:signal transduction"/>
    <property type="evidence" value="ECO:0007669"/>
    <property type="project" value="InterPro"/>
</dbReference>
<dbReference type="Pfam" id="PF21355">
    <property type="entry name" value="TRAF-mep_MATH"/>
    <property type="match status" value="1"/>
</dbReference>
<feature type="coiled-coil region" evidence="5">
    <location>
        <begin position="163"/>
        <end position="190"/>
    </location>
</feature>
<dbReference type="EMBL" id="CAJOBC010095450">
    <property type="protein sequence ID" value="CAF4432807.1"/>
    <property type="molecule type" value="Genomic_DNA"/>
</dbReference>
<comment type="caution">
    <text evidence="7">The sequence shown here is derived from an EMBL/GenBank/DDBJ whole genome shotgun (WGS) entry which is preliminary data.</text>
</comment>
<dbReference type="CDD" id="cd00270">
    <property type="entry name" value="MATH_TRAF_C"/>
    <property type="match status" value="1"/>
</dbReference>
<evidence type="ECO:0000313" key="8">
    <source>
        <dbReference type="EMBL" id="CAF4432807.1"/>
    </source>
</evidence>
<dbReference type="GO" id="GO:0009898">
    <property type="term" value="C:cytoplasmic side of plasma membrane"/>
    <property type="evidence" value="ECO:0007669"/>
    <property type="project" value="TreeGrafter"/>
</dbReference>
<keyword evidence="9" id="KW-1185">Reference proteome</keyword>
<dbReference type="Proteomes" id="UP000663829">
    <property type="component" value="Unassembled WGS sequence"/>
</dbReference>
<dbReference type="InterPro" id="IPR049342">
    <property type="entry name" value="TRAF1-6_MATH_dom"/>
</dbReference>
<evidence type="ECO:0000313" key="7">
    <source>
        <dbReference type="EMBL" id="CAF1569728.1"/>
    </source>
</evidence>
<evidence type="ECO:0000256" key="5">
    <source>
        <dbReference type="SAM" id="Coils"/>
    </source>
</evidence>
<accession>A0A815YCC1</accession>
<dbReference type="PANTHER" id="PTHR10131:SF138">
    <property type="entry name" value="RE66324P"/>
    <property type="match status" value="1"/>
</dbReference>
<dbReference type="SUPFAM" id="SSF49599">
    <property type="entry name" value="TRAF domain-like"/>
    <property type="match status" value="2"/>
</dbReference>
<dbReference type="OrthoDB" id="6499288at2759"/>
<dbReference type="GO" id="GO:0008270">
    <property type="term" value="F:zinc ion binding"/>
    <property type="evidence" value="ECO:0007669"/>
    <property type="project" value="InterPro"/>
</dbReference>
<dbReference type="GO" id="GO:0006915">
    <property type="term" value="P:apoptotic process"/>
    <property type="evidence" value="ECO:0007669"/>
    <property type="project" value="UniProtKB-KW"/>
</dbReference>
<dbReference type="PIRSF" id="PIRSF015614">
    <property type="entry name" value="TRAF"/>
    <property type="match status" value="1"/>
</dbReference>
<dbReference type="PANTHER" id="PTHR10131">
    <property type="entry name" value="TNF RECEPTOR ASSOCIATED FACTOR"/>
    <property type="match status" value="1"/>
</dbReference>
<feature type="non-terminal residue" evidence="7">
    <location>
        <position position="430"/>
    </location>
</feature>
<evidence type="ECO:0000256" key="1">
    <source>
        <dbReference type="ARBA" id="ARBA00022499"/>
    </source>
</evidence>
<dbReference type="PROSITE" id="PS50144">
    <property type="entry name" value="MATH"/>
    <property type="match status" value="1"/>
</dbReference>
<keyword evidence="4 5" id="KW-0175">Coiled coil</keyword>
<proteinExistence type="predicted"/>
<dbReference type="GO" id="GO:0042981">
    <property type="term" value="P:regulation of apoptotic process"/>
    <property type="evidence" value="ECO:0007669"/>
    <property type="project" value="InterPro"/>
</dbReference>
<dbReference type="InterPro" id="IPR002083">
    <property type="entry name" value="MATH/TRAF_dom"/>
</dbReference>
<dbReference type="FunFam" id="2.60.210.10:FF:000001">
    <property type="entry name" value="TNF receptor-associated factor"/>
    <property type="match status" value="1"/>
</dbReference>
<dbReference type="GO" id="GO:0043122">
    <property type="term" value="P:regulation of canonical NF-kappaB signal transduction"/>
    <property type="evidence" value="ECO:0007669"/>
    <property type="project" value="TreeGrafter"/>
</dbReference>
<evidence type="ECO:0000256" key="3">
    <source>
        <dbReference type="ARBA" id="ARBA00022843"/>
    </source>
</evidence>